<dbReference type="GO" id="GO:0005525">
    <property type="term" value="F:GTP binding"/>
    <property type="evidence" value="ECO:0007669"/>
    <property type="project" value="UniProtKB-UniRule"/>
</dbReference>
<dbReference type="HAMAP" id="MF_00195">
    <property type="entry name" value="GTPase_Der"/>
    <property type="match status" value="1"/>
</dbReference>
<evidence type="ECO:0000259" key="11">
    <source>
        <dbReference type="Pfam" id="PF14714"/>
    </source>
</evidence>
<accession>A0A532V191</accession>
<feature type="binding site" evidence="8">
    <location>
        <begin position="56"/>
        <end position="60"/>
    </location>
    <ligand>
        <name>GTP</name>
        <dbReference type="ChEBI" id="CHEBI:37565"/>
        <label>1</label>
    </ligand>
</feature>
<dbReference type="FunFam" id="3.40.50.300:FF:000494">
    <property type="entry name" value="tRNA modification GTPase MnmE"/>
    <property type="match status" value="1"/>
</dbReference>
<evidence type="ECO:0000256" key="9">
    <source>
        <dbReference type="RuleBase" id="RU004481"/>
    </source>
</evidence>
<feature type="binding site" evidence="8">
    <location>
        <begin position="293"/>
        <end position="296"/>
    </location>
    <ligand>
        <name>GTP</name>
        <dbReference type="ChEBI" id="CHEBI:37565"/>
        <label>2</label>
    </ligand>
</feature>
<dbReference type="PANTHER" id="PTHR43834">
    <property type="entry name" value="GTPASE DER"/>
    <property type="match status" value="1"/>
</dbReference>
<feature type="binding site" evidence="8">
    <location>
        <begin position="119"/>
        <end position="122"/>
    </location>
    <ligand>
        <name>GTP</name>
        <dbReference type="ChEBI" id="CHEBI:37565"/>
        <label>1</label>
    </ligand>
</feature>
<dbReference type="Proteomes" id="UP000317778">
    <property type="component" value="Unassembled WGS sequence"/>
</dbReference>
<feature type="binding site" evidence="8">
    <location>
        <begin position="9"/>
        <end position="16"/>
    </location>
    <ligand>
        <name>GTP</name>
        <dbReference type="ChEBI" id="CHEBI:37565"/>
        <label>1</label>
    </ligand>
</feature>
<dbReference type="InterPro" id="IPR015946">
    <property type="entry name" value="KH_dom-like_a/b"/>
</dbReference>
<evidence type="ECO:0000256" key="8">
    <source>
        <dbReference type="HAMAP-Rule" id="MF_00195"/>
    </source>
</evidence>
<dbReference type="PANTHER" id="PTHR43834:SF6">
    <property type="entry name" value="GTPASE DER"/>
    <property type="match status" value="1"/>
</dbReference>
<feature type="binding site" evidence="8">
    <location>
        <begin position="181"/>
        <end position="188"/>
    </location>
    <ligand>
        <name>GTP</name>
        <dbReference type="ChEBI" id="CHEBI:37565"/>
        <label>2</label>
    </ligand>
</feature>
<evidence type="ECO:0000256" key="5">
    <source>
        <dbReference type="ARBA" id="ARBA00022741"/>
    </source>
</evidence>
<feature type="domain" description="GTPase Der C-terminal KH-domain-like" evidence="11">
    <location>
        <begin position="350"/>
        <end position="424"/>
    </location>
</feature>
<dbReference type="Pfam" id="PF14714">
    <property type="entry name" value="KH_dom-like"/>
    <property type="match status" value="1"/>
</dbReference>
<dbReference type="InterPro" id="IPR032859">
    <property type="entry name" value="KH_dom-like"/>
</dbReference>
<evidence type="ECO:0000259" key="10">
    <source>
        <dbReference type="Pfam" id="PF01926"/>
    </source>
</evidence>
<evidence type="ECO:0000256" key="7">
    <source>
        <dbReference type="ARBA" id="ARBA00032345"/>
    </source>
</evidence>
<dbReference type="Gene3D" id="3.40.50.300">
    <property type="entry name" value="P-loop containing nucleotide triphosphate hydrolases"/>
    <property type="match status" value="2"/>
</dbReference>
<dbReference type="SUPFAM" id="SSF52540">
    <property type="entry name" value="P-loop containing nucleoside triphosphate hydrolases"/>
    <property type="match status" value="2"/>
</dbReference>
<name>A0A532V191_UNCT6</name>
<keyword evidence="3 8" id="KW-0690">Ribosome biogenesis</keyword>
<dbReference type="CDD" id="cd01895">
    <property type="entry name" value="EngA2"/>
    <property type="match status" value="1"/>
</dbReference>
<dbReference type="PIRSF" id="PIRSF006485">
    <property type="entry name" value="GTP-binding_EngA"/>
    <property type="match status" value="1"/>
</dbReference>
<dbReference type="AlphaFoldDB" id="A0A532V191"/>
<reference evidence="12 13" key="1">
    <citation type="submission" date="2017-06" db="EMBL/GenBank/DDBJ databases">
        <title>Novel microbial phyla capable of carbon fixation and sulfur reduction in deep-sea sediments.</title>
        <authorList>
            <person name="Huang J."/>
            <person name="Baker B."/>
            <person name="Wang Y."/>
        </authorList>
    </citation>
    <scope>NUCLEOTIDE SEQUENCE [LARGE SCALE GENOMIC DNA]</scope>
    <source>
        <strain evidence="12">B3_TA06</strain>
    </source>
</reference>
<comment type="similarity">
    <text evidence="1 8 9">Belongs to the TRAFAC class TrmE-Era-EngA-EngB-Septin-like GTPase superfamily. EngA (Der) GTPase family.</text>
</comment>
<feature type="binding site" evidence="8">
    <location>
        <begin position="228"/>
        <end position="232"/>
    </location>
    <ligand>
        <name>GTP</name>
        <dbReference type="ChEBI" id="CHEBI:37565"/>
        <label>2</label>
    </ligand>
</feature>
<evidence type="ECO:0000256" key="4">
    <source>
        <dbReference type="ARBA" id="ARBA00022737"/>
    </source>
</evidence>
<keyword evidence="5 8" id="KW-0547">Nucleotide-binding</keyword>
<dbReference type="EMBL" id="NJBO01000015">
    <property type="protein sequence ID" value="TKJ40984.1"/>
    <property type="molecule type" value="Genomic_DNA"/>
</dbReference>
<comment type="caution">
    <text evidence="12">The sequence shown here is derived from an EMBL/GenBank/DDBJ whole genome shotgun (WGS) entry which is preliminary data.</text>
</comment>
<feature type="domain" description="G" evidence="10">
    <location>
        <begin position="5"/>
        <end position="120"/>
    </location>
</feature>
<comment type="subunit">
    <text evidence="8">Associates with the 50S ribosomal subunit.</text>
</comment>
<gene>
    <name evidence="8 12" type="primary">der</name>
    <name evidence="12" type="ORF">CEE36_08960</name>
</gene>
<comment type="function">
    <text evidence="8 9">GTPase that plays an essential role in the late steps of ribosome biogenesis.</text>
</comment>
<sequence>MNAVVALVGRPNVGKSTLFNRLVGHREAITLKTPGITRDRLYGTVHWLSKSFTLIDTGGFIPQPEQPLEEQMRHQVQLAIKEAELVLLAVDGKEGLHPADKALAETLRKEEKPYIVVVNKSDVRTAEWEHHSFHVLGGAELFLVSAEHGVGFGDLLEEICARLTFGEEGEPRPEVKLLIAGRPNCGKSTLLNAIVGEERAVVDEVPGTTRDPVDTYLEVSGRIWRLVDTAGLRRRTRIKENVEYYASTRLRRALAKAQIILLLIDLTEGVTRQDKRLAAEIIGRRKGLIFVLNKIDLFDSQALRNKLDEASYQLRGIQQFFRVLVSGKEKKGLDELIGTVTALVEKRSQRIPKELLGEFVQKITRERPPGRRTKIYRFIQKEGAPPLFLAETNKPDELEETYLRFLTNRLRDAFDFTGTNLKLQPTQRPRRR</sequence>
<dbReference type="InterPro" id="IPR006073">
    <property type="entry name" value="GTP-bd"/>
</dbReference>
<evidence type="ECO:0000256" key="1">
    <source>
        <dbReference type="ARBA" id="ARBA00008279"/>
    </source>
</evidence>
<keyword evidence="6 8" id="KW-0342">GTP-binding</keyword>
<dbReference type="GO" id="GO:0043022">
    <property type="term" value="F:ribosome binding"/>
    <property type="evidence" value="ECO:0007669"/>
    <property type="project" value="TreeGrafter"/>
</dbReference>
<dbReference type="InterPro" id="IPR027417">
    <property type="entry name" value="P-loop_NTPase"/>
</dbReference>
<evidence type="ECO:0000256" key="3">
    <source>
        <dbReference type="ARBA" id="ARBA00022517"/>
    </source>
</evidence>
<dbReference type="NCBIfam" id="TIGR03594">
    <property type="entry name" value="GTPase_EngA"/>
    <property type="match status" value="1"/>
</dbReference>
<dbReference type="GO" id="GO:0042254">
    <property type="term" value="P:ribosome biogenesis"/>
    <property type="evidence" value="ECO:0007669"/>
    <property type="project" value="UniProtKB-KW"/>
</dbReference>
<protein>
    <recommendedName>
        <fullName evidence="2 8">GTPase Der</fullName>
    </recommendedName>
    <alternativeName>
        <fullName evidence="7 8">GTP-binding protein EngA</fullName>
    </alternativeName>
</protein>
<dbReference type="Gene3D" id="3.30.300.20">
    <property type="match status" value="1"/>
</dbReference>
<feature type="domain" description="G" evidence="10">
    <location>
        <begin position="177"/>
        <end position="294"/>
    </location>
</feature>
<evidence type="ECO:0000256" key="2">
    <source>
        <dbReference type="ARBA" id="ARBA00020953"/>
    </source>
</evidence>
<evidence type="ECO:0000313" key="13">
    <source>
        <dbReference type="Proteomes" id="UP000317778"/>
    </source>
</evidence>
<evidence type="ECO:0000256" key="6">
    <source>
        <dbReference type="ARBA" id="ARBA00023134"/>
    </source>
</evidence>
<keyword evidence="4 9" id="KW-0677">Repeat</keyword>
<dbReference type="InterPro" id="IPR005225">
    <property type="entry name" value="Small_GTP-bd"/>
</dbReference>
<dbReference type="NCBIfam" id="TIGR00231">
    <property type="entry name" value="small_GTP"/>
    <property type="match status" value="2"/>
</dbReference>
<dbReference type="CDD" id="cd01894">
    <property type="entry name" value="EngA1"/>
    <property type="match status" value="1"/>
</dbReference>
<evidence type="ECO:0000313" key="12">
    <source>
        <dbReference type="EMBL" id="TKJ40984.1"/>
    </source>
</evidence>
<organism evidence="12 13">
    <name type="scientific">candidate division TA06 bacterium B3_TA06</name>
    <dbReference type="NCBI Taxonomy" id="2012487"/>
    <lineage>
        <taxon>Bacteria</taxon>
        <taxon>Bacteria division TA06</taxon>
    </lineage>
</organism>
<dbReference type="Pfam" id="PF01926">
    <property type="entry name" value="MMR_HSR1"/>
    <property type="match status" value="2"/>
</dbReference>
<dbReference type="InterPro" id="IPR016484">
    <property type="entry name" value="GTPase_Der"/>
</dbReference>
<proteinExistence type="inferred from homology"/>
<dbReference type="PRINTS" id="PR00326">
    <property type="entry name" value="GTP1OBG"/>
</dbReference>